<feature type="domain" description="Methyltransferase type 12" evidence="1">
    <location>
        <begin position="47"/>
        <end position="142"/>
    </location>
</feature>
<accession>A0A4Z1HA93</accession>
<keyword evidence="3" id="KW-1185">Reference proteome</keyword>
<dbReference type="InterPro" id="IPR029063">
    <property type="entry name" value="SAM-dependent_MTases_sf"/>
</dbReference>
<comment type="caution">
    <text evidence="2">The sequence shown here is derived from an EMBL/GenBank/DDBJ whole genome shotgun (WGS) entry which is preliminary data.</text>
</comment>
<organism evidence="2 3">
    <name type="scientific">Botryotinia convoluta</name>
    <dbReference type="NCBI Taxonomy" id="54673"/>
    <lineage>
        <taxon>Eukaryota</taxon>
        <taxon>Fungi</taxon>
        <taxon>Dikarya</taxon>
        <taxon>Ascomycota</taxon>
        <taxon>Pezizomycotina</taxon>
        <taxon>Leotiomycetes</taxon>
        <taxon>Helotiales</taxon>
        <taxon>Sclerotiniaceae</taxon>
        <taxon>Botryotinia</taxon>
    </lineage>
</organism>
<reference evidence="2 3" key="1">
    <citation type="submission" date="2017-12" db="EMBL/GenBank/DDBJ databases">
        <title>Comparative genomics of Botrytis spp.</title>
        <authorList>
            <person name="Valero-Jimenez C.A."/>
            <person name="Tapia P."/>
            <person name="Veloso J."/>
            <person name="Silva-Moreno E."/>
            <person name="Staats M."/>
            <person name="Valdes J.H."/>
            <person name="Van Kan J.A.L."/>
        </authorList>
    </citation>
    <scope>NUCLEOTIDE SEQUENCE [LARGE SCALE GENOMIC DNA]</scope>
    <source>
        <strain evidence="2 3">MUCL11595</strain>
    </source>
</reference>
<dbReference type="OrthoDB" id="417697at2759"/>
<name>A0A4Z1HA93_9HELO</name>
<sequence length="278" mass="31153">MSSDTYILTRNAAEAQRLERQYRAWQMNIGYILHPNIAKHDRMRIADIGTGTAIWLRDLSGILPETCQLHGFDISDIMFPNRAAIPANITLCEHNLLDAFPEEFLGKYDVVNVRLMIVALSFDQWEPAVRNLITLLRPGGHLQWADCAGHETTIKDTVGETTPRGAKNYLDLFNMTANAFQKTPNVAALYGIFQRNNLQDCEEQVCPLINPAGREDLNLAILEGIQNVLIAALDLGPLAWIKSKDEVLEAREAATVDLDNLQGWFSYNVHIVTGRKAP</sequence>
<dbReference type="Proteomes" id="UP000297527">
    <property type="component" value="Unassembled WGS sequence"/>
</dbReference>
<evidence type="ECO:0000313" key="3">
    <source>
        <dbReference type="Proteomes" id="UP000297527"/>
    </source>
</evidence>
<dbReference type="Gene3D" id="3.40.50.150">
    <property type="entry name" value="Vaccinia Virus protein VP39"/>
    <property type="match status" value="1"/>
</dbReference>
<evidence type="ECO:0000313" key="2">
    <source>
        <dbReference type="EMBL" id="TGO45131.1"/>
    </source>
</evidence>
<gene>
    <name evidence="2" type="ORF">BCON_0419g00010</name>
</gene>
<protein>
    <recommendedName>
        <fullName evidence="1">Methyltransferase type 12 domain-containing protein</fullName>
    </recommendedName>
</protein>
<dbReference type="AlphaFoldDB" id="A0A4Z1HA93"/>
<dbReference type="SUPFAM" id="SSF53335">
    <property type="entry name" value="S-adenosyl-L-methionine-dependent methyltransferases"/>
    <property type="match status" value="1"/>
</dbReference>
<evidence type="ECO:0000259" key="1">
    <source>
        <dbReference type="Pfam" id="PF08242"/>
    </source>
</evidence>
<dbReference type="InterPro" id="IPR013217">
    <property type="entry name" value="Methyltransf_12"/>
</dbReference>
<dbReference type="Pfam" id="PF08242">
    <property type="entry name" value="Methyltransf_12"/>
    <property type="match status" value="1"/>
</dbReference>
<dbReference type="CDD" id="cd02440">
    <property type="entry name" value="AdoMet_MTases"/>
    <property type="match status" value="1"/>
</dbReference>
<dbReference type="EMBL" id="PQXN01000417">
    <property type="protein sequence ID" value="TGO45131.1"/>
    <property type="molecule type" value="Genomic_DNA"/>
</dbReference>
<proteinExistence type="predicted"/>